<keyword evidence="10 11" id="KW-0998">Cell outer membrane</keyword>
<evidence type="ECO:0000256" key="4">
    <source>
        <dbReference type="ARBA" id="ARBA00022496"/>
    </source>
</evidence>
<keyword evidence="16" id="KW-0675">Receptor</keyword>
<dbReference type="PANTHER" id="PTHR32552:SF81">
    <property type="entry name" value="TONB-DEPENDENT OUTER MEMBRANE RECEPTOR"/>
    <property type="match status" value="1"/>
</dbReference>
<dbReference type="Gene3D" id="2.40.170.20">
    <property type="entry name" value="TonB-dependent receptor, beta-barrel domain"/>
    <property type="match status" value="1"/>
</dbReference>
<keyword evidence="2 11" id="KW-0813">Transport</keyword>
<dbReference type="Proteomes" id="UP000251889">
    <property type="component" value="Unassembled WGS sequence"/>
</dbReference>
<name>A0A364Y9F6_9BACT</name>
<dbReference type="InterPro" id="IPR012910">
    <property type="entry name" value="Plug_dom"/>
</dbReference>
<dbReference type="InterPro" id="IPR036942">
    <property type="entry name" value="Beta-barrel_TonB_sf"/>
</dbReference>
<keyword evidence="6" id="KW-0408">Iron</keyword>
<comment type="caution">
    <text evidence="16">The sequence shown here is derived from an EMBL/GenBank/DDBJ whole genome shotgun (WGS) entry which is preliminary data.</text>
</comment>
<evidence type="ECO:0000256" key="7">
    <source>
        <dbReference type="ARBA" id="ARBA00023065"/>
    </source>
</evidence>
<evidence type="ECO:0000256" key="10">
    <source>
        <dbReference type="ARBA" id="ARBA00023237"/>
    </source>
</evidence>
<feature type="domain" description="TonB-dependent receptor-like beta-barrel" evidence="14">
    <location>
        <begin position="304"/>
        <end position="748"/>
    </location>
</feature>
<organism evidence="16 17">
    <name type="scientific">Pseudochryseolinea flava</name>
    <dbReference type="NCBI Taxonomy" id="2059302"/>
    <lineage>
        <taxon>Bacteria</taxon>
        <taxon>Pseudomonadati</taxon>
        <taxon>Bacteroidota</taxon>
        <taxon>Cytophagia</taxon>
        <taxon>Cytophagales</taxon>
        <taxon>Fulvivirgaceae</taxon>
        <taxon>Pseudochryseolinea</taxon>
    </lineage>
</organism>
<dbReference type="EMBL" id="QMFY01000001">
    <property type="protein sequence ID" value="RAW02548.1"/>
    <property type="molecule type" value="Genomic_DNA"/>
</dbReference>
<evidence type="ECO:0000256" key="2">
    <source>
        <dbReference type="ARBA" id="ARBA00022448"/>
    </source>
</evidence>
<protein>
    <submittedName>
        <fullName evidence="16">TonB-dependent receptor</fullName>
    </submittedName>
</protein>
<evidence type="ECO:0000256" key="5">
    <source>
        <dbReference type="ARBA" id="ARBA00022692"/>
    </source>
</evidence>
<evidence type="ECO:0000256" key="3">
    <source>
        <dbReference type="ARBA" id="ARBA00022452"/>
    </source>
</evidence>
<dbReference type="SUPFAM" id="SSF56935">
    <property type="entry name" value="Porins"/>
    <property type="match status" value="1"/>
</dbReference>
<evidence type="ECO:0000256" key="1">
    <source>
        <dbReference type="ARBA" id="ARBA00004571"/>
    </source>
</evidence>
<gene>
    <name evidence="16" type="ORF">DQQ10_00050</name>
</gene>
<evidence type="ECO:0000313" key="17">
    <source>
        <dbReference type="Proteomes" id="UP000251889"/>
    </source>
</evidence>
<keyword evidence="8 12" id="KW-0798">TonB box</keyword>
<dbReference type="InterPro" id="IPR000531">
    <property type="entry name" value="Beta-barrel_TonB"/>
</dbReference>
<feature type="domain" description="TonB-dependent receptor plug" evidence="15">
    <location>
        <begin position="116"/>
        <end position="221"/>
    </location>
</feature>
<reference evidence="16 17" key="1">
    <citation type="submission" date="2018-06" db="EMBL/GenBank/DDBJ databases">
        <title>Chryseolinea flavus sp. nov., a member of the phylum Bacteroidetes isolated from soil.</title>
        <authorList>
            <person name="Li Y."/>
            <person name="Wang J."/>
        </authorList>
    </citation>
    <scope>NUCLEOTIDE SEQUENCE [LARGE SCALE GENOMIC DNA]</scope>
    <source>
        <strain evidence="16 17">SDU1-6</strain>
    </source>
</reference>
<feature type="signal peptide" evidence="13">
    <location>
        <begin position="1"/>
        <end position="17"/>
    </location>
</feature>
<evidence type="ECO:0000256" key="6">
    <source>
        <dbReference type="ARBA" id="ARBA00023004"/>
    </source>
</evidence>
<evidence type="ECO:0000259" key="14">
    <source>
        <dbReference type="Pfam" id="PF00593"/>
    </source>
</evidence>
<proteinExistence type="inferred from homology"/>
<accession>A0A364Y9F6</accession>
<keyword evidence="4" id="KW-0410">Iron transport</keyword>
<keyword evidence="13" id="KW-0732">Signal</keyword>
<evidence type="ECO:0000256" key="11">
    <source>
        <dbReference type="PROSITE-ProRule" id="PRU01360"/>
    </source>
</evidence>
<dbReference type="Gene3D" id="2.170.130.10">
    <property type="entry name" value="TonB-dependent receptor, plug domain"/>
    <property type="match status" value="1"/>
</dbReference>
<keyword evidence="3 11" id="KW-1134">Transmembrane beta strand</keyword>
<comment type="similarity">
    <text evidence="11 12">Belongs to the TonB-dependent receptor family.</text>
</comment>
<dbReference type="InterPro" id="IPR039426">
    <property type="entry name" value="TonB-dep_rcpt-like"/>
</dbReference>
<evidence type="ECO:0000313" key="16">
    <source>
        <dbReference type="EMBL" id="RAW02548.1"/>
    </source>
</evidence>
<keyword evidence="7" id="KW-0406">Ion transport</keyword>
<evidence type="ECO:0000256" key="8">
    <source>
        <dbReference type="ARBA" id="ARBA00023077"/>
    </source>
</evidence>
<keyword evidence="17" id="KW-1185">Reference proteome</keyword>
<evidence type="ECO:0000259" key="15">
    <source>
        <dbReference type="Pfam" id="PF07715"/>
    </source>
</evidence>
<dbReference type="InterPro" id="IPR008969">
    <property type="entry name" value="CarboxyPept-like_regulatory"/>
</dbReference>
<dbReference type="Pfam" id="PF07715">
    <property type="entry name" value="Plug"/>
    <property type="match status" value="1"/>
</dbReference>
<keyword evidence="9 11" id="KW-0472">Membrane</keyword>
<dbReference type="SUPFAM" id="SSF49464">
    <property type="entry name" value="Carboxypeptidase regulatory domain-like"/>
    <property type="match status" value="1"/>
</dbReference>
<dbReference type="Pfam" id="PF00593">
    <property type="entry name" value="TonB_dep_Rec_b-barrel"/>
    <property type="match status" value="1"/>
</dbReference>
<dbReference type="GO" id="GO:0009279">
    <property type="term" value="C:cell outer membrane"/>
    <property type="evidence" value="ECO:0007669"/>
    <property type="project" value="UniProtKB-SubCell"/>
</dbReference>
<feature type="chain" id="PRO_5017074951" evidence="13">
    <location>
        <begin position="18"/>
        <end position="793"/>
    </location>
</feature>
<dbReference type="GO" id="GO:0006826">
    <property type="term" value="P:iron ion transport"/>
    <property type="evidence" value="ECO:0007669"/>
    <property type="project" value="UniProtKB-KW"/>
</dbReference>
<dbReference type="PANTHER" id="PTHR32552">
    <property type="entry name" value="FERRICHROME IRON RECEPTOR-RELATED"/>
    <property type="match status" value="1"/>
</dbReference>
<sequence>MKSIFPFLLFLTILYSAALCQNICKGKIFDSETNEPLVGAAVIIAGTPLGNVTDLDGVFLIDAPTPFDSIVVSYLGYERKTIFVSGREIIVALQSSTNNLQQIVVTANREASLRTESPVAISKISAATINDTKPILLTELLNKVPGVVMLNYNNEQHAMSIRQPMGTSSYFLYLEDGLPVRPMGIFNHNALIEMNILGISNIEVVKGPASSLYGPEAVGGAINFITRKPSAVPTFQIGVAGDAWGYKRIQYGAGGVIGKKLGVHISGFEANQRNAWQTYSDYKKSSVNLRVDYSLSKRTKLSGAFSGNEYYSDMAGSVDSLAFYNREYSSTTDFTYRNVHSQRIRFSINHQWNDGQETLLTVAYRDNYIEQNPNYAIRWTSGSETASGERNRNSFYSRVALVQHSVKFNFLDSKLLAGGSFDYSPTTYWAYKIDMAAQLRPDGKSVERYRILQEQPDQFLSNYQADLSNYALYSQFEASLHSRIRVTLGVRYDRMAFDYLNRLEASTGKKSFEQVTPKIGATFDLLRDKGLYVNYSQGFSPPGLTSIFRKKPGMSGATSEFYYNLEPARFNNIEIGGWGAFLDSKVYVDLAVYQMIGHKELLNIRQTDNTTDYQSAGKTLHRGIEYGFTFKPTPELFIRFGGTNAIHRFEDFTLSARTSDQTKNVDGNEMPQSPRWIANSEVTYKPNYVDGFSVSIEWQRIGSWFQDQTNNVKYDDKGLLGFRGVSYLNLRMGYEVKGFEFFTNVINITDELYANAATRGNGVHDRTTFTPAAPRTFVLGLQYTFKGTQKSVL</sequence>
<dbReference type="Pfam" id="PF13715">
    <property type="entry name" value="CarbopepD_reg_2"/>
    <property type="match status" value="1"/>
</dbReference>
<keyword evidence="5 11" id="KW-0812">Transmembrane</keyword>
<dbReference type="AlphaFoldDB" id="A0A364Y9F6"/>
<comment type="subcellular location">
    <subcellularLocation>
        <location evidence="1 11">Cell outer membrane</location>
        <topology evidence="1 11">Multi-pass membrane protein</topology>
    </subcellularLocation>
</comment>
<dbReference type="InterPro" id="IPR037066">
    <property type="entry name" value="Plug_dom_sf"/>
</dbReference>
<evidence type="ECO:0000256" key="13">
    <source>
        <dbReference type="SAM" id="SignalP"/>
    </source>
</evidence>
<dbReference type="RefSeq" id="WP_112744765.1">
    <property type="nucleotide sequence ID" value="NZ_QMFY01000001.1"/>
</dbReference>
<evidence type="ECO:0000256" key="9">
    <source>
        <dbReference type="ARBA" id="ARBA00023136"/>
    </source>
</evidence>
<dbReference type="PROSITE" id="PS52016">
    <property type="entry name" value="TONB_DEPENDENT_REC_3"/>
    <property type="match status" value="1"/>
</dbReference>
<evidence type="ECO:0000256" key="12">
    <source>
        <dbReference type="RuleBase" id="RU003357"/>
    </source>
</evidence>
<dbReference type="OrthoDB" id="9782587at2"/>